<dbReference type="Proteomes" id="UP000292957">
    <property type="component" value="Unassembled WGS sequence"/>
</dbReference>
<organism evidence="1">
    <name type="scientific">Dichomitus squalens</name>
    <dbReference type="NCBI Taxonomy" id="114155"/>
    <lineage>
        <taxon>Eukaryota</taxon>
        <taxon>Fungi</taxon>
        <taxon>Dikarya</taxon>
        <taxon>Basidiomycota</taxon>
        <taxon>Agaricomycotina</taxon>
        <taxon>Agaricomycetes</taxon>
        <taxon>Polyporales</taxon>
        <taxon>Polyporaceae</taxon>
        <taxon>Dichomitus</taxon>
    </lineage>
</organism>
<dbReference type="SUPFAM" id="SSF56645">
    <property type="entry name" value="Acyl-CoA dehydrogenase NM domain-like"/>
    <property type="match status" value="1"/>
</dbReference>
<dbReference type="Gene3D" id="2.40.110.10">
    <property type="entry name" value="Butyryl-CoA Dehydrogenase, subunit A, domain 2"/>
    <property type="match status" value="1"/>
</dbReference>
<accession>A0A4Q9M4I7</accession>
<dbReference type="GO" id="GO:0071949">
    <property type="term" value="F:FAD binding"/>
    <property type="evidence" value="ECO:0007669"/>
    <property type="project" value="InterPro"/>
</dbReference>
<sequence length="325" mass="36252">MLDLSKNPLFDLNSRTLSVDERVALSYARARLVLRSYNLSISDVQSFTPKFWAMHLDPILPLDFGCFTILAAHLNLTVGTIARYLPQQPDLIPLVKSLLNLDTVGVFLLSERGHGLDAFNIETTATKYKNGFILHTPREEATKFMPATTPAFGIPKVAVVMARIIVDGEDRGSRFFLVPICTAKEMYPGVTSTRLPRRSGTSPLDFSMTSFNHVFLPASALLGWSLDAPTDARSAWWDEVWRIPYGSMAVAAPLMQGLKHVAYIGAQYSLRRHVRVHGPTPVPIMTFPTQQLAVLYAVAAGTILDVWYRSINLWTTASSTAWPWW</sequence>
<name>A0A4Q9M4I7_9APHY</name>
<dbReference type="EMBL" id="ML143574">
    <property type="protein sequence ID" value="TBU21820.1"/>
    <property type="molecule type" value="Genomic_DNA"/>
</dbReference>
<dbReference type="GO" id="GO:0033540">
    <property type="term" value="P:fatty acid beta-oxidation using acyl-CoA oxidase"/>
    <property type="evidence" value="ECO:0007669"/>
    <property type="project" value="TreeGrafter"/>
</dbReference>
<dbReference type="AlphaFoldDB" id="A0A4Q9M4I7"/>
<dbReference type="GO" id="GO:0005504">
    <property type="term" value="F:fatty acid binding"/>
    <property type="evidence" value="ECO:0007669"/>
    <property type="project" value="TreeGrafter"/>
</dbReference>
<proteinExistence type="predicted"/>
<dbReference type="InterPro" id="IPR012258">
    <property type="entry name" value="Acyl-CoA_oxidase"/>
</dbReference>
<protein>
    <submittedName>
        <fullName evidence="1">Acyl-CoA dehydrogenase NM domain-like protein</fullName>
    </submittedName>
</protein>
<dbReference type="PANTHER" id="PTHR10909:SF382">
    <property type="entry name" value="ACYL-COENZYME A OXIDASE"/>
    <property type="match status" value="1"/>
</dbReference>
<dbReference type="GO" id="GO:0005777">
    <property type="term" value="C:peroxisome"/>
    <property type="evidence" value="ECO:0007669"/>
    <property type="project" value="InterPro"/>
</dbReference>
<dbReference type="InterPro" id="IPR046373">
    <property type="entry name" value="Acyl-CoA_Oxase/DH_mid-dom_sf"/>
</dbReference>
<dbReference type="GO" id="GO:0003997">
    <property type="term" value="F:acyl-CoA oxidase activity"/>
    <property type="evidence" value="ECO:0007669"/>
    <property type="project" value="InterPro"/>
</dbReference>
<gene>
    <name evidence="1" type="ORF">BD311DRAFT_677436</name>
</gene>
<dbReference type="GO" id="GO:0055088">
    <property type="term" value="P:lipid homeostasis"/>
    <property type="evidence" value="ECO:0007669"/>
    <property type="project" value="TreeGrafter"/>
</dbReference>
<reference evidence="1" key="1">
    <citation type="submission" date="2019-01" db="EMBL/GenBank/DDBJ databases">
        <title>Draft genome sequences of three monokaryotic isolates of the white-rot basidiomycete fungus Dichomitus squalens.</title>
        <authorList>
            <consortium name="DOE Joint Genome Institute"/>
            <person name="Lopez S.C."/>
            <person name="Andreopoulos B."/>
            <person name="Pangilinan J."/>
            <person name="Lipzen A."/>
            <person name="Riley R."/>
            <person name="Ahrendt S."/>
            <person name="Ng V."/>
            <person name="Barry K."/>
            <person name="Daum C."/>
            <person name="Grigoriev I.V."/>
            <person name="Hilden K.S."/>
            <person name="Makela M.R."/>
            <person name="de Vries R.P."/>
        </authorList>
    </citation>
    <scope>NUCLEOTIDE SEQUENCE [LARGE SCALE GENOMIC DNA]</scope>
    <source>
        <strain evidence="1">OM18370.1</strain>
    </source>
</reference>
<dbReference type="OrthoDB" id="538336at2759"/>
<evidence type="ECO:0000313" key="1">
    <source>
        <dbReference type="EMBL" id="TBU21820.1"/>
    </source>
</evidence>
<dbReference type="PANTHER" id="PTHR10909">
    <property type="entry name" value="ELECTRON TRANSPORT OXIDOREDUCTASE"/>
    <property type="match status" value="1"/>
</dbReference>
<dbReference type="InterPro" id="IPR009100">
    <property type="entry name" value="AcylCoA_DH/oxidase_NM_dom_sf"/>
</dbReference>